<gene>
    <name evidence="1" type="ORF">SAMN02745163_02078</name>
</gene>
<dbReference type="STRING" id="1121302.SAMN02745163_02078"/>
<reference evidence="1 2" key="1">
    <citation type="submission" date="2016-11" db="EMBL/GenBank/DDBJ databases">
        <authorList>
            <person name="Jaros S."/>
            <person name="Januszkiewicz K."/>
            <person name="Wedrychowicz H."/>
        </authorList>
    </citation>
    <scope>NUCLEOTIDE SEQUENCE [LARGE SCALE GENOMIC DNA]</scope>
    <source>
        <strain evidence="1 2">DSM 21758</strain>
    </source>
</reference>
<name>A0A1M6K2C5_9CLOT</name>
<dbReference type="EMBL" id="FQZB01000009">
    <property type="protein sequence ID" value="SHJ53070.1"/>
    <property type="molecule type" value="Genomic_DNA"/>
</dbReference>
<dbReference type="AlphaFoldDB" id="A0A1M6K2C5"/>
<accession>A0A1M6K2C5</accession>
<dbReference type="Proteomes" id="UP000184310">
    <property type="component" value="Unassembled WGS sequence"/>
</dbReference>
<protein>
    <submittedName>
        <fullName evidence="1">Uncharacterized protein</fullName>
    </submittedName>
</protein>
<evidence type="ECO:0000313" key="2">
    <source>
        <dbReference type="Proteomes" id="UP000184310"/>
    </source>
</evidence>
<organism evidence="1 2">
    <name type="scientific">Clostridium cavendishii DSM 21758</name>
    <dbReference type="NCBI Taxonomy" id="1121302"/>
    <lineage>
        <taxon>Bacteria</taxon>
        <taxon>Bacillati</taxon>
        <taxon>Bacillota</taxon>
        <taxon>Clostridia</taxon>
        <taxon>Eubacteriales</taxon>
        <taxon>Clostridiaceae</taxon>
        <taxon>Clostridium</taxon>
    </lineage>
</organism>
<evidence type="ECO:0000313" key="1">
    <source>
        <dbReference type="EMBL" id="SHJ53070.1"/>
    </source>
</evidence>
<sequence length="113" mass="13498">MDFAVFLFCNKKGEIELSLEEVELLEYQIEYPTLNLVIKKDNKRMFDYGMLYCYTKECEKGFKVKKVNKTTKKGTKFTYTAIKNKQDFEEYKKMVNEMIDNFNMKHGSKIKAQ</sequence>
<keyword evidence="2" id="KW-1185">Reference proteome</keyword>
<proteinExistence type="predicted"/>